<organism evidence="6 7">
    <name type="scientific">Leptotrombidium deliense</name>
    <dbReference type="NCBI Taxonomy" id="299467"/>
    <lineage>
        <taxon>Eukaryota</taxon>
        <taxon>Metazoa</taxon>
        <taxon>Ecdysozoa</taxon>
        <taxon>Arthropoda</taxon>
        <taxon>Chelicerata</taxon>
        <taxon>Arachnida</taxon>
        <taxon>Acari</taxon>
        <taxon>Acariformes</taxon>
        <taxon>Trombidiformes</taxon>
        <taxon>Prostigmata</taxon>
        <taxon>Anystina</taxon>
        <taxon>Parasitengona</taxon>
        <taxon>Trombiculoidea</taxon>
        <taxon>Trombiculidae</taxon>
        <taxon>Leptotrombidium</taxon>
    </lineage>
</organism>
<gene>
    <name evidence="6" type="ORF">B4U80_12032</name>
</gene>
<dbReference type="PROSITE" id="PS00028">
    <property type="entry name" value="ZINC_FINGER_C2H2_1"/>
    <property type="match status" value="1"/>
</dbReference>
<comment type="caution">
    <text evidence="6">The sequence shown here is derived from an EMBL/GenBank/DDBJ whole genome shotgun (WGS) entry which is preliminary data.</text>
</comment>
<dbReference type="OrthoDB" id="10265743at2759"/>
<proteinExistence type="predicted"/>
<dbReference type="GO" id="GO:0005634">
    <property type="term" value="C:nucleus"/>
    <property type="evidence" value="ECO:0007669"/>
    <property type="project" value="TreeGrafter"/>
</dbReference>
<dbReference type="EMBL" id="NCKV01000379">
    <property type="protein sequence ID" value="RWS30778.1"/>
    <property type="molecule type" value="Genomic_DNA"/>
</dbReference>
<evidence type="ECO:0000256" key="1">
    <source>
        <dbReference type="ARBA" id="ARBA00023117"/>
    </source>
</evidence>
<evidence type="ECO:0000313" key="7">
    <source>
        <dbReference type="Proteomes" id="UP000288716"/>
    </source>
</evidence>
<dbReference type="InterPro" id="IPR052060">
    <property type="entry name" value="Bromo_WD_repeat"/>
</dbReference>
<keyword evidence="3" id="KW-0863">Zinc-finger</keyword>
<sequence length="698" mass="81033">MAGNSELDCVTIIGDAFQENNVAILIDDSTCDRCSKTTNKTVQYGCKVCGEIYALLEDVKTHYYSEHTAEVGVVCNLDIPSPTSDSFQPLVNTESHFPDEFLYNCDEEETSPNIKDVPVVENVENEQTISITPTSDDFQPLVNTESPFPDEFLYNSDCYEETSPNIKDVPVIENIRNGNITKCGQSQQNTCNKPSIVKLPNQRVVKKVTKYGKQLVSVPKIDDWFTNYFHFRTPYYPQIGDNVHVSLSAYKNFEEQLIKSYHFLVKQELLEDIENLHEISAVVSNIEFIKRDSELFRFVIGMSLKLIERDTTINLWWCNTPTPDFIVLTKDDNCGDWLVGDEIRILSNQCWWMGTITKYIEPNTATIKTWFNCFEVSYPQCDEPELVSPWDLFRVNTTRKPNKCNGGVPLFTDELRLFLYSPDEDEWPKCGRDAECKRIAKGLKTVLTTRIGKLFKDSHGDTVHQMNLNVIVNRMEKQYYRRVKSVQFDLKLIKDSVEQWCLDENLKQKAIAVLEIIEQFIGKPNCGDISQLYNSSLSAYDIDVTSANSLQRTVNNRNKKKRQINDTQNQSETVDLSCVWRNDCLKLIDDICKEQFAIPFIEPVDLVEFPDYTKYIADPIDLKTIRNRLEIEKYSRPENMEKDLRLLISNSRHYNLQKISDLYKCTTFLEQYVSDRMPIIIRDYLDTHRRDKRPKRRD</sequence>
<dbReference type="PANTHER" id="PTHR16266:SF17">
    <property type="entry name" value="BRWD3"/>
    <property type="match status" value="1"/>
</dbReference>
<dbReference type="GO" id="GO:0007010">
    <property type="term" value="P:cytoskeleton organization"/>
    <property type="evidence" value="ECO:0007669"/>
    <property type="project" value="TreeGrafter"/>
</dbReference>
<keyword evidence="7" id="KW-1185">Reference proteome</keyword>
<dbReference type="InterPro" id="IPR018359">
    <property type="entry name" value="Bromodomain_CS"/>
</dbReference>
<feature type="domain" description="C2H2-type" evidence="5">
    <location>
        <begin position="44"/>
        <end position="72"/>
    </location>
</feature>
<evidence type="ECO:0000259" key="5">
    <source>
        <dbReference type="PROSITE" id="PS50157"/>
    </source>
</evidence>
<evidence type="ECO:0000313" key="6">
    <source>
        <dbReference type="EMBL" id="RWS30778.1"/>
    </source>
</evidence>
<dbReference type="PRINTS" id="PR00503">
    <property type="entry name" value="BROMODOMAIN"/>
</dbReference>
<protein>
    <submittedName>
        <fullName evidence="6">Bromodomain and WD repeat-containing protein 3-like isoform X2</fullName>
    </submittedName>
</protein>
<dbReference type="AlphaFoldDB" id="A0A443STB4"/>
<dbReference type="GO" id="GO:0008270">
    <property type="term" value="F:zinc ion binding"/>
    <property type="evidence" value="ECO:0007669"/>
    <property type="project" value="UniProtKB-KW"/>
</dbReference>
<dbReference type="Proteomes" id="UP000288716">
    <property type="component" value="Unassembled WGS sequence"/>
</dbReference>
<dbReference type="PROSITE" id="PS50014">
    <property type="entry name" value="BROMODOMAIN_2"/>
    <property type="match status" value="1"/>
</dbReference>
<dbReference type="STRING" id="299467.A0A443STB4"/>
<evidence type="ECO:0000256" key="2">
    <source>
        <dbReference type="PROSITE-ProRule" id="PRU00035"/>
    </source>
</evidence>
<dbReference type="InterPro" id="IPR013087">
    <property type="entry name" value="Znf_C2H2_type"/>
</dbReference>
<dbReference type="SUPFAM" id="SSF47370">
    <property type="entry name" value="Bromodomain"/>
    <property type="match status" value="1"/>
</dbReference>
<dbReference type="InterPro" id="IPR036427">
    <property type="entry name" value="Bromodomain-like_sf"/>
</dbReference>
<feature type="domain" description="Bromo" evidence="4">
    <location>
        <begin position="592"/>
        <end position="655"/>
    </location>
</feature>
<dbReference type="GO" id="GO:0008360">
    <property type="term" value="P:regulation of cell shape"/>
    <property type="evidence" value="ECO:0007669"/>
    <property type="project" value="TreeGrafter"/>
</dbReference>
<keyword evidence="1 2" id="KW-0103">Bromodomain</keyword>
<dbReference type="GO" id="GO:0006357">
    <property type="term" value="P:regulation of transcription by RNA polymerase II"/>
    <property type="evidence" value="ECO:0007669"/>
    <property type="project" value="TreeGrafter"/>
</dbReference>
<accession>A0A443STB4</accession>
<dbReference type="VEuPathDB" id="VectorBase:LDEU001258"/>
<dbReference type="PROSITE" id="PS00633">
    <property type="entry name" value="BROMODOMAIN_1"/>
    <property type="match status" value="1"/>
</dbReference>
<reference evidence="6 7" key="1">
    <citation type="journal article" date="2018" name="Gigascience">
        <title>Genomes of trombidid mites reveal novel predicted allergens and laterally-transferred genes associated with secondary metabolism.</title>
        <authorList>
            <person name="Dong X."/>
            <person name="Chaisiri K."/>
            <person name="Xia D."/>
            <person name="Armstrong S.D."/>
            <person name="Fang Y."/>
            <person name="Donnelly M.J."/>
            <person name="Kadowaki T."/>
            <person name="McGarry J.W."/>
            <person name="Darby A.C."/>
            <person name="Makepeace B.L."/>
        </authorList>
    </citation>
    <scope>NUCLEOTIDE SEQUENCE [LARGE SCALE GENOMIC DNA]</scope>
    <source>
        <strain evidence="6">UoL-UT</strain>
    </source>
</reference>
<dbReference type="Pfam" id="PF00439">
    <property type="entry name" value="Bromodomain"/>
    <property type="match status" value="1"/>
</dbReference>
<dbReference type="Gene3D" id="1.20.920.10">
    <property type="entry name" value="Bromodomain-like"/>
    <property type="match status" value="1"/>
</dbReference>
<keyword evidence="3" id="KW-0479">Metal-binding</keyword>
<dbReference type="CDD" id="cd04369">
    <property type="entry name" value="Bromodomain"/>
    <property type="match status" value="1"/>
</dbReference>
<evidence type="ECO:0000259" key="4">
    <source>
        <dbReference type="PROSITE" id="PS50014"/>
    </source>
</evidence>
<keyword evidence="3" id="KW-0862">Zinc</keyword>
<dbReference type="PROSITE" id="PS50157">
    <property type="entry name" value="ZINC_FINGER_C2H2_2"/>
    <property type="match status" value="1"/>
</dbReference>
<dbReference type="PANTHER" id="PTHR16266">
    <property type="entry name" value="WD REPEAT DOMAIN 9"/>
    <property type="match status" value="1"/>
</dbReference>
<evidence type="ECO:0000256" key="3">
    <source>
        <dbReference type="PROSITE-ProRule" id="PRU00042"/>
    </source>
</evidence>
<name>A0A443STB4_9ACAR</name>
<dbReference type="InterPro" id="IPR001487">
    <property type="entry name" value="Bromodomain"/>
</dbReference>
<dbReference type="SMART" id="SM00297">
    <property type="entry name" value="BROMO"/>
    <property type="match status" value="1"/>
</dbReference>